<proteinExistence type="predicted"/>
<comment type="caution">
    <text evidence="1">The sequence shown here is derived from an EMBL/GenBank/DDBJ whole genome shotgun (WGS) entry which is preliminary data.</text>
</comment>
<keyword evidence="2" id="KW-1185">Reference proteome</keyword>
<reference evidence="1 2" key="1">
    <citation type="journal article" date="2018" name="Arch. Microbiol.">
        <title>New insights into the metabolic potential of the phototrophic purple bacterium Rhodopila globiformis DSM 161(T) from its draft genome sequence and evidence for a vanadium-dependent nitrogenase.</title>
        <authorList>
            <person name="Imhoff J.F."/>
            <person name="Rahn T."/>
            <person name="Kunzel S."/>
            <person name="Neulinger S.C."/>
        </authorList>
    </citation>
    <scope>NUCLEOTIDE SEQUENCE [LARGE SCALE GENOMIC DNA]</scope>
    <source>
        <strain evidence="1 2">DSM 161</strain>
    </source>
</reference>
<gene>
    <name evidence="1" type="ORF">CCS01_21890</name>
</gene>
<organism evidence="1 2">
    <name type="scientific">Rhodopila globiformis</name>
    <name type="common">Rhodopseudomonas globiformis</name>
    <dbReference type="NCBI Taxonomy" id="1071"/>
    <lineage>
        <taxon>Bacteria</taxon>
        <taxon>Pseudomonadati</taxon>
        <taxon>Pseudomonadota</taxon>
        <taxon>Alphaproteobacteria</taxon>
        <taxon>Acetobacterales</taxon>
        <taxon>Acetobacteraceae</taxon>
        <taxon>Rhodopila</taxon>
    </lineage>
</organism>
<sequence>MGGGVADGGAYLASPVPFRLPVFNTEKSEGHKGHREDPFALRAKRTTTGTAAPGIAAWPDR</sequence>
<dbReference type="AlphaFoldDB" id="A0A2S6N3Y9"/>
<name>A0A2S6N3Y9_RHOGL</name>
<protein>
    <submittedName>
        <fullName evidence="1">Uncharacterized protein</fullName>
    </submittedName>
</protein>
<dbReference type="Proteomes" id="UP000239724">
    <property type="component" value="Unassembled WGS sequence"/>
</dbReference>
<evidence type="ECO:0000313" key="1">
    <source>
        <dbReference type="EMBL" id="PPQ29330.1"/>
    </source>
</evidence>
<accession>A0A2S6N3Y9</accession>
<evidence type="ECO:0000313" key="2">
    <source>
        <dbReference type="Proteomes" id="UP000239724"/>
    </source>
</evidence>
<dbReference type="EMBL" id="NHRY01000229">
    <property type="protein sequence ID" value="PPQ29330.1"/>
    <property type="molecule type" value="Genomic_DNA"/>
</dbReference>